<feature type="signal peptide" evidence="5">
    <location>
        <begin position="1"/>
        <end position="34"/>
    </location>
</feature>
<keyword evidence="2 4" id="KW-0472">Membrane</keyword>
<dbReference type="InterPro" id="IPR010104">
    <property type="entry name" value="TonB_rcpt_bac"/>
</dbReference>
<dbReference type="InterPro" id="IPR012910">
    <property type="entry name" value="Plug_dom"/>
</dbReference>
<dbReference type="InterPro" id="IPR000531">
    <property type="entry name" value="Beta-barrel_TonB"/>
</dbReference>
<comment type="caution">
    <text evidence="8">The sequence shown here is derived from an EMBL/GenBank/DDBJ whole genome shotgun (WGS) entry which is preliminary data.</text>
</comment>
<gene>
    <name evidence="8" type="ORF">F3N42_11955</name>
</gene>
<evidence type="ECO:0000313" key="9">
    <source>
        <dbReference type="Proteomes" id="UP000325372"/>
    </source>
</evidence>
<dbReference type="Pfam" id="PF07715">
    <property type="entry name" value="Plug"/>
    <property type="match status" value="1"/>
</dbReference>
<dbReference type="Gene3D" id="2.40.170.20">
    <property type="entry name" value="TonB-dependent receptor, beta-barrel domain"/>
    <property type="match status" value="1"/>
</dbReference>
<dbReference type="PANTHER" id="PTHR40980">
    <property type="entry name" value="PLUG DOMAIN-CONTAINING PROTEIN"/>
    <property type="match status" value="1"/>
</dbReference>
<dbReference type="InterPro" id="IPR037066">
    <property type="entry name" value="Plug_dom_sf"/>
</dbReference>
<evidence type="ECO:0000256" key="1">
    <source>
        <dbReference type="ARBA" id="ARBA00004442"/>
    </source>
</evidence>
<dbReference type="InterPro" id="IPR036942">
    <property type="entry name" value="Beta-barrel_TonB_sf"/>
</dbReference>
<evidence type="ECO:0000256" key="5">
    <source>
        <dbReference type="SAM" id="SignalP"/>
    </source>
</evidence>
<protein>
    <submittedName>
        <fullName evidence="8">TonB-dependent receptor</fullName>
    </submittedName>
</protein>
<sequence length="940" mass="103634">MTPELETRGRSRLTRMISLGLATMIYGASMPALAQQSDTDAEEDVDALLEEVVVTGFRRSLQVALDVKRDSVGAVDAIMAEDIADFPDTNLAESLQRIPGVAINRFEGEGNAITVRGLGGRYTLTRINGMETRAGVATNTGRGFDFNMFASELFNSIVVHKTAAAELQEGSLGAIVDLNTAHAFDYEEGITALVGGQAIYNENRGEFAPRATGLFAYHDPDGVWGFSGSVAYSESKNETLSGNTVRFQKASFNSVLGVDCSANPGDAGCAEVSDGYHARIPRYGGTKIDRERLGITAGLQWAPSDRTEITLDGMYANYDYTRDFRTIEVLFRGNEGGMDVTSYDIQEFPDRYGSGNNTITAMGVDNAWVRSETYYQETESVFEQFTLQVTHDFTDTFSFAGHFGTTESTGESPVTTTLMYDDRDYNGYVYDYHGDGGNPFPTLAFNGGDVTDGSIFTLTELRDQVHKTTTGFDNMDLNLSWQFTDSLELAGGYAYKKFDYKTRQDRRDGTVCGLGLWNCDTDGDGVDDILGPQGTADLSDLYTYGGNVGEGSDSVWAAPSLEGWTSLLDYYNYPLSPDQGRYADVTEETSGAWIQLNGDHIFSNDMRFMYNVGVRYVETDQTSAGFNSGQWVEVERPKYDDTLPSLNAALWLTENVVVRGSWAETLTRPALGNLSPGGSVDSFNYAINFQNPNLDPTRSTNFDASVEWYFADEAVLSFAYFTKDIESFPIRELTTGTFASTGLPLSVISPTSPASQDLEGTCGDPAGCWEISQLVNGPGADLSGFEIAVQTPFSVFLGDDIPVLRNMGVVANYTDVSSDVEYNYSGNIITERILGQSDTSYNFTMYYENGTFDARVAISQRDDYLESGPNRSGNLWQFVDPATFVDLSTRYRFNENFDVTFEILNVTDEPLDNYVDTDARRRLDYSTYGTNYLLGFRYKF</sequence>
<dbReference type="PANTHER" id="PTHR40980:SF3">
    <property type="entry name" value="TONB-DEPENDENT RECEPTOR-LIKE BETA-BARREL DOMAIN-CONTAINING PROTEIN"/>
    <property type="match status" value="1"/>
</dbReference>
<accession>A0A5N0TB57</accession>
<organism evidence="8 9">
    <name type="scientific">Marinihelvus fidelis</name>
    <dbReference type="NCBI Taxonomy" id="2613842"/>
    <lineage>
        <taxon>Bacteria</taxon>
        <taxon>Pseudomonadati</taxon>
        <taxon>Pseudomonadota</taxon>
        <taxon>Gammaproteobacteria</taxon>
        <taxon>Chromatiales</taxon>
        <taxon>Wenzhouxiangellaceae</taxon>
        <taxon>Marinihelvus</taxon>
    </lineage>
</organism>
<feature type="domain" description="TonB-dependent receptor-like beta-barrel" evidence="6">
    <location>
        <begin position="420"/>
        <end position="906"/>
    </location>
</feature>
<keyword evidence="8" id="KW-0675">Receptor</keyword>
<dbReference type="Proteomes" id="UP000325372">
    <property type="component" value="Unassembled WGS sequence"/>
</dbReference>
<dbReference type="AlphaFoldDB" id="A0A5N0TB57"/>
<dbReference type="EMBL" id="VYXP01000006">
    <property type="protein sequence ID" value="KAA9131046.1"/>
    <property type="molecule type" value="Genomic_DNA"/>
</dbReference>
<keyword evidence="3" id="KW-0998">Cell outer membrane</keyword>
<dbReference type="Gene3D" id="2.170.130.10">
    <property type="entry name" value="TonB-dependent receptor, plug domain"/>
    <property type="match status" value="1"/>
</dbReference>
<evidence type="ECO:0000256" key="3">
    <source>
        <dbReference type="ARBA" id="ARBA00023237"/>
    </source>
</evidence>
<evidence type="ECO:0000256" key="4">
    <source>
        <dbReference type="RuleBase" id="RU003357"/>
    </source>
</evidence>
<proteinExistence type="inferred from homology"/>
<comment type="similarity">
    <text evidence="4">Belongs to the TonB-dependent receptor family.</text>
</comment>
<evidence type="ECO:0000313" key="8">
    <source>
        <dbReference type="EMBL" id="KAA9131046.1"/>
    </source>
</evidence>
<evidence type="ECO:0000259" key="6">
    <source>
        <dbReference type="Pfam" id="PF00593"/>
    </source>
</evidence>
<reference evidence="8 9" key="1">
    <citation type="submission" date="2019-09" db="EMBL/GenBank/DDBJ databases">
        <title>Wenzhouxiangella sp. Genome sequencing and assembly.</title>
        <authorList>
            <person name="Zhang R."/>
        </authorList>
    </citation>
    <scope>NUCLEOTIDE SEQUENCE [LARGE SCALE GENOMIC DNA]</scope>
    <source>
        <strain evidence="8 9">W260</strain>
    </source>
</reference>
<evidence type="ECO:0000256" key="2">
    <source>
        <dbReference type="ARBA" id="ARBA00023136"/>
    </source>
</evidence>
<feature type="chain" id="PRO_5024436430" evidence="5">
    <location>
        <begin position="35"/>
        <end position="940"/>
    </location>
</feature>
<dbReference type="Pfam" id="PF00593">
    <property type="entry name" value="TonB_dep_Rec_b-barrel"/>
    <property type="match status" value="1"/>
</dbReference>
<evidence type="ECO:0000259" key="7">
    <source>
        <dbReference type="Pfam" id="PF07715"/>
    </source>
</evidence>
<keyword evidence="5" id="KW-0732">Signal</keyword>
<comment type="subcellular location">
    <subcellularLocation>
        <location evidence="1 4">Cell outer membrane</location>
    </subcellularLocation>
</comment>
<feature type="domain" description="TonB-dependent receptor plug" evidence="7">
    <location>
        <begin position="68"/>
        <end position="173"/>
    </location>
</feature>
<dbReference type="GO" id="GO:0009279">
    <property type="term" value="C:cell outer membrane"/>
    <property type="evidence" value="ECO:0007669"/>
    <property type="project" value="UniProtKB-SubCell"/>
</dbReference>
<name>A0A5N0TB57_9GAMM</name>
<dbReference type="SUPFAM" id="SSF56935">
    <property type="entry name" value="Porins"/>
    <property type="match status" value="1"/>
</dbReference>
<keyword evidence="9" id="KW-1185">Reference proteome</keyword>
<dbReference type="NCBIfam" id="TIGR01782">
    <property type="entry name" value="TonB-Xanth-Caul"/>
    <property type="match status" value="1"/>
</dbReference>
<dbReference type="RefSeq" id="WP_150864684.1">
    <property type="nucleotide sequence ID" value="NZ_VYXP01000006.1"/>
</dbReference>
<keyword evidence="4" id="KW-0798">TonB box</keyword>